<dbReference type="EMBL" id="JH711579">
    <property type="protein sequence ID" value="EIW80275.1"/>
    <property type="molecule type" value="Genomic_DNA"/>
</dbReference>
<accession>A0A5M3MNH3</accession>
<protein>
    <recommendedName>
        <fullName evidence="3">SMODS and SLOG-associating 2TM effector domain-containing protein</fullName>
    </recommendedName>
</protein>
<feature type="non-terminal residue" evidence="1">
    <location>
        <position position="1"/>
    </location>
</feature>
<dbReference type="RefSeq" id="XP_007768975.1">
    <property type="nucleotide sequence ID" value="XM_007770785.1"/>
</dbReference>
<dbReference type="OrthoDB" id="2596179at2759"/>
<organism evidence="1 2">
    <name type="scientific">Coniophora puteana (strain RWD-64-598)</name>
    <name type="common">Brown rot fungus</name>
    <dbReference type="NCBI Taxonomy" id="741705"/>
    <lineage>
        <taxon>Eukaryota</taxon>
        <taxon>Fungi</taxon>
        <taxon>Dikarya</taxon>
        <taxon>Basidiomycota</taxon>
        <taxon>Agaricomycotina</taxon>
        <taxon>Agaricomycetes</taxon>
        <taxon>Agaricomycetidae</taxon>
        <taxon>Boletales</taxon>
        <taxon>Coniophorineae</taxon>
        <taxon>Coniophoraceae</taxon>
        <taxon>Coniophora</taxon>
    </lineage>
</organism>
<dbReference type="KEGG" id="cput:CONPUDRAFT_34734"/>
<proteinExistence type="predicted"/>
<dbReference type="OMA" id="GWRETIF"/>
<evidence type="ECO:0000313" key="2">
    <source>
        <dbReference type="Proteomes" id="UP000053558"/>
    </source>
</evidence>
<feature type="non-terminal residue" evidence="1">
    <location>
        <position position="104"/>
    </location>
</feature>
<name>A0A5M3MNH3_CONPW</name>
<sequence length="104" mass="11587">LYATAITSISIHSLWQRKCAEEDRARIQAHVSILEDLAARLRSDDAISGQEVAKLRQLASGSKGLYNGPSAAAGEMGWLEVLWGRRQSVVDQTRSDEYEQRDLD</sequence>
<gene>
    <name evidence="1" type="ORF">CONPUDRAFT_34734</name>
</gene>
<dbReference type="Proteomes" id="UP000053558">
    <property type="component" value="Unassembled WGS sequence"/>
</dbReference>
<reference evidence="2" key="1">
    <citation type="journal article" date="2012" name="Science">
        <title>The Paleozoic origin of enzymatic lignin decomposition reconstructed from 31 fungal genomes.</title>
        <authorList>
            <person name="Floudas D."/>
            <person name="Binder M."/>
            <person name="Riley R."/>
            <person name="Barry K."/>
            <person name="Blanchette R.A."/>
            <person name="Henrissat B."/>
            <person name="Martinez A.T."/>
            <person name="Otillar R."/>
            <person name="Spatafora J.W."/>
            <person name="Yadav J.S."/>
            <person name="Aerts A."/>
            <person name="Benoit I."/>
            <person name="Boyd A."/>
            <person name="Carlson A."/>
            <person name="Copeland A."/>
            <person name="Coutinho P.M."/>
            <person name="de Vries R.P."/>
            <person name="Ferreira P."/>
            <person name="Findley K."/>
            <person name="Foster B."/>
            <person name="Gaskell J."/>
            <person name="Glotzer D."/>
            <person name="Gorecki P."/>
            <person name="Heitman J."/>
            <person name="Hesse C."/>
            <person name="Hori C."/>
            <person name="Igarashi K."/>
            <person name="Jurgens J.A."/>
            <person name="Kallen N."/>
            <person name="Kersten P."/>
            <person name="Kohler A."/>
            <person name="Kuees U."/>
            <person name="Kumar T.K.A."/>
            <person name="Kuo A."/>
            <person name="LaButti K."/>
            <person name="Larrondo L.F."/>
            <person name="Lindquist E."/>
            <person name="Ling A."/>
            <person name="Lombard V."/>
            <person name="Lucas S."/>
            <person name="Lundell T."/>
            <person name="Martin R."/>
            <person name="McLaughlin D.J."/>
            <person name="Morgenstern I."/>
            <person name="Morin E."/>
            <person name="Murat C."/>
            <person name="Nagy L.G."/>
            <person name="Nolan M."/>
            <person name="Ohm R.A."/>
            <person name="Patyshakuliyeva A."/>
            <person name="Rokas A."/>
            <person name="Ruiz-Duenas F.J."/>
            <person name="Sabat G."/>
            <person name="Salamov A."/>
            <person name="Samejima M."/>
            <person name="Schmutz J."/>
            <person name="Slot J.C."/>
            <person name="St John F."/>
            <person name="Stenlid J."/>
            <person name="Sun H."/>
            <person name="Sun S."/>
            <person name="Syed K."/>
            <person name="Tsang A."/>
            <person name="Wiebenga A."/>
            <person name="Young D."/>
            <person name="Pisabarro A."/>
            <person name="Eastwood D.C."/>
            <person name="Martin F."/>
            <person name="Cullen D."/>
            <person name="Grigoriev I.V."/>
            <person name="Hibbett D.S."/>
        </authorList>
    </citation>
    <scope>NUCLEOTIDE SEQUENCE [LARGE SCALE GENOMIC DNA]</scope>
    <source>
        <strain evidence="2">RWD-64-598 SS2</strain>
    </source>
</reference>
<comment type="caution">
    <text evidence="1">The sequence shown here is derived from an EMBL/GenBank/DDBJ whole genome shotgun (WGS) entry which is preliminary data.</text>
</comment>
<evidence type="ECO:0000313" key="1">
    <source>
        <dbReference type="EMBL" id="EIW80275.1"/>
    </source>
</evidence>
<evidence type="ECO:0008006" key="3">
    <source>
        <dbReference type="Google" id="ProtNLM"/>
    </source>
</evidence>
<dbReference type="AlphaFoldDB" id="A0A5M3MNH3"/>
<dbReference type="GeneID" id="19206776"/>
<keyword evidence="2" id="KW-1185">Reference proteome</keyword>